<comment type="caution">
    <text evidence="1">The sequence shown here is derived from an EMBL/GenBank/DDBJ whole genome shotgun (WGS) entry which is preliminary data.</text>
</comment>
<dbReference type="AlphaFoldDB" id="A0A392SX74"/>
<sequence length="71" mass="8128">RQKAVFGCLKAAHAQNFLLAISIDGLGQHMSPIEYRNILRYRLMIPLFPIDEVCPVYRKECLDTFGEHAAH</sequence>
<evidence type="ECO:0000313" key="1">
    <source>
        <dbReference type="EMBL" id="MCI52655.1"/>
    </source>
</evidence>
<proteinExistence type="predicted"/>
<dbReference type="PANTHER" id="PTHR48462">
    <property type="entry name" value="PROTEIN, PUTATIVE-RELATED"/>
    <property type="match status" value="1"/>
</dbReference>
<name>A0A392SX74_9FABA</name>
<evidence type="ECO:0000313" key="2">
    <source>
        <dbReference type="Proteomes" id="UP000265520"/>
    </source>
</evidence>
<dbReference type="PANTHER" id="PTHR48462:SF1">
    <property type="entry name" value="PROTEIN, PUTATIVE-RELATED"/>
    <property type="match status" value="1"/>
</dbReference>
<keyword evidence="2" id="KW-1185">Reference proteome</keyword>
<evidence type="ECO:0008006" key="3">
    <source>
        <dbReference type="Google" id="ProtNLM"/>
    </source>
</evidence>
<reference evidence="1 2" key="1">
    <citation type="journal article" date="2018" name="Front. Plant Sci.">
        <title>Red Clover (Trifolium pratense) and Zigzag Clover (T. medium) - A Picture of Genomic Similarities and Differences.</title>
        <authorList>
            <person name="Dluhosova J."/>
            <person name="Istvanek J."/>
            <person name="Nedelnik J."/>
            <person name="Repkova J."/>
        </authorList>
    </citation>
    <scope>NUCLEOTIDE SEQUENCE [LARGE SCALE GENOMIC DNA]</scope>
    <source>
        <strain evidence="2">cv. 10/8</strain>
        <tissue evidence="1">Leaf</tissue>
    </source>
</reference>
<dbReference type="Proteomes" id="UP000265520">
    <property type="component" value="Unassembled WGS sequence"/>
</dbReference>
<feature type="non-terminal residue" evidence="1">
    <location>
        <position position="1"/>
    </location>
</feature>
<organism evidence="1 2">
    <name type="scientific">Trifolium medium</name>
    <dbReference type="NCBI Taxonomy" id="97028"/>
    <lineage>
        <taxon>Eukaryota</taxon>
        <taxon>Viridiplantae</taxon>
        <taxon>Streptophyta</taxon>
        <taxon>Embryophyta</taxon>
        <taxon>Tracheophyta</taxon>
        <taxon>Spermatophyta</taxon>
        <taxon>Magnoliopsida</taxon>
        <taxon>eudicotyledons</taxon>
        <taxon>Gunneridae</taxon>
        <taxon>Pentapetalae</taxon>
        <taxon>rosids</taxon>
        <taxon>fabids</taxon>
        <taxon>Fabales</taxon>
        <taxon>Fabaceae</taxon>
        <taxon>Papilionoideae</taxon>
        <taxon>50 kb inversion clade</taxon>
        <taxon>NPAAA clade</taxon>
        <taxon>Hologalegina</taxon>
        <taxon>IRL clade</taxon>
        <taxon>Trifolieae</taxon>
        <taxon>Trifolium</taxon>
    </lineage>
</organism>
<accession>A0A392SX74</accession>
<protein>
    <recommendedName>
        <fullName evidence="3">Auxilin-like protein</fullName>
    </recommendedName>
</protein>
<dbReference type="EMBL" id="LXQA010450759">
    <property type="protein sequence ID" value="MCI52655.1"/>
    <property type="molecule type" value="Genomic_DNA"/>
</dbReference>